<dbReference type="PANTHER" id="PTHR43194">
    <property type="entry name" value="HYDROLASE ALPHA/BETA FOLD FAMILY"/>
    <property type="match status" value="1"/>
</dbReference>
<evidence type="ECO:0000313" key="2">
    <source>
        <dbReference type="EMBL" id="CAA9355005.1"/>
    </source>
</evidence>
<dbReference type="Pfam" id="PF00561">
    <property type="entry name" value="Abhydrolase_1"/>
    <property type="match status" value="1"/>
</dbReference>
<organism evidence="2">
    <name type="scientific">uncultured Nocardioidaceae bacterium</name>
    <dbReference type="NCBI Taxonomy" id="253824"/>
    <lineage>
        <taxon>Bacteria</taxon>
        <taxon>Bacillati</taxon>
        <taxon>Actinomycetota</taxon>
        <taxon>Actinomycetes</taxon>
        <taxon>Propionibacteriales</taxon>
        <taxon>Nocardioidaceae</taxon>
        <taxon>environmental samples</taxon>
    </lineage>
</organism>
<dbReference type="PRINTS" id="PR00111">
    <property type="entry name" value="ABHYDROLASE"/>
</dbReference>
<name>A0A6J4MDL0_9ACTN</name>
<dbReference type="InterPro" id="IPR000639">
    <property type="entry name" value="Epox_hydrolase-like"/>
</dbReference>
<dbReference type="PRINTS" id="PR00412">
    <property type="entry name" value="EPOXHYDRLASE"/>
</dbReference>
<dbReference type="AlphaFoldDB" id="A0A6J4MDL0"/>
<sequence length="272" mass="29828">MSIDPELRTDLVVRRQGRPAHEAPTLLLLHGLTDAGAGWADAVEAWGRQYSLLVVDQRGHGESPRFTADQLAAHPGEVMVEDVIGILEQVGESPVVIGHSLGGAVALDVGARRPDLVRALVLEDPAPRSPGEAQRDPGRGKEFLAGIQGSLEAEDDEALLRHRRALHPDWSETELRTTGRAEQQMDLDYLTHGDHKPGAEWPELFTALIVPTLVVSGDDQDEVCVDHEMEQGIEELGNPNVRVVRIRGSGHCIRREQPAKYHQIVSDFLIAH</sequence>
<gene>
    <name evidence="2" type="ORF">AVDCRST_MAG72-1725</name>
</gene>
<dbReference type="SUPFAM" id="SSF53474">
    <property type="entry name" value="alpha/beta-Hydrolases"/>
    <property type="match status" value="1"/>
</dbReference>
<feature type="domain" description="AB hydrolase-1" evidence="1">
    <location>
        <begin position="24"/>
        <end position="253"/>
    </location>
</feature>
<dbReference type="InterPro" id="IPR029058">
    <property type="entry name" value="AB_hydrolase_fold"/>
</dbReference>
<dbReference type="Gene3D" id="3.40.50.1820">
    <property type="entry name" value="alpha/beta hydrolase"/>
    <property type="match status" value="1"/>
</dbReference>
<dbReference type="EMBL" id="CADCUJ010000076">
    <property type="protein sequence ID" value="CAA9355005.1"/>
    <property type="molecule type" value="Genomic_DNA"/>
</dbReference>
<protein>
    <recommendedName>
        <fullName evidence="1">AB hydrolase-1 domain-containing protein</fullName>
    </recommendedName>
</protein>
<dbReference type="GO" id="GO:0003824">
    <property type="term" value="F:catalytic activity"/>
    <property type="evidence" value="ECO:0007669"/>
    <property type="project" value="InterPro"/>
</dbReference>
<dbReference type="InterPro" id="IPR050228">
    <property type="entry name" value="Carboxylesterase_BioH"/>
</dbReference>
<dbReference type="PANTHER" id="PTHR43194:SF2">
    <property type="entry name" value="PEROXISOMAL MEMBRANE PROTEIN LPX1"/>
    <property type="match status" value="1"/>
</dbReference>
<evidence type="ECO:0000259" key="1">
    <source>
        <dbReference type="Pfam" id="PF00561"/>
    </source>
</evidence>
<dbReference type="InterPro" id="IPR000073">
    <property type="entry name" value="AB_hydrolase_1"/>
</dbReference>
<reference evidence="2" key="1">
    <citation type="submission" date="2020-02" db="EMBL/GenBank/DDBJ databases">
        <authorList>
            <person name="Meier V. D."/>
        </authorList>
    </citation>
    <scope>NUCLEOTIDE SEQUENCE</scope>
    <source>
        <strain evidence="2">AVDCRST_MAG72</strain>
    </source>
</reference>
<accession>A0A6J4MDL0</accession>
<proteinExistence type="predicted"/>